<feature type="transmembrane region" description="Helical" evidence="10">
    <location>
        <begin position="29"/>
        <end position="47"/>
    </location>
</feature>
<evidence type="ECO:0000313" key="12">
    <source>
        <dbReference type="EMBL" id="TWV98065.1"/>
    </source>
</evidence>
<evidence type="ECO:0000256" key="10">
    <source>
        <dbReference type="RuleBase" id="RU366002"/>
    </source>
</evidence>
<comment type="subcellular location">
    <subcellularLocation>
        <location evidence="1 10">Cell membrane</location>
        <topology evidence="1 10">Multi-pass membrane protein</topology>
    </subcellularLocation>
</comment>
<keyword evidence="3 10" id="KW-1003">Cell membrane</keyword>
<feature type="transmembrane region" description="Helical" evidence="10">
    <location>
        <begin position="224"/>
        <end position="247"/>
    </location>
</feature>
<keyword evidence="9 10" id="KW-0739">Sodium transport</keyword>
<dbReference type="AlphaFoldDB" id="A0A5C6LNB8"/>
<dbReference type="GO" id="GO:0015385">
    <property type="term" value="F:sodium:proton antiporter activity"/>
    <property type="evidence" value="ECO:0007669"/>
    <property type="project" value="InterPro"/>
</dbReference>
<evidence type="ECO:0000256" key="4">
    <source>
        <dbReference type="ARBA" id="ARBA00022692"/>
    </source>
</evidence>
<evidence type="ECO:0000256" key="7">
    <source>
        <dbReference type="ARBA" id="ARBA00023065"/>
    </source>
</evidence>
<gene>
    <name evidence="12" type="ORF">FEF09_21090</name>
</gene>
<keyword evidence="2 10" id="KW-0813">Transport</keyword>
<comment type="function">
    <text evidence="10">Na(+)/H(+) antiporter that extrudes sodium in exchange for external protons.</text>
</comment>
<dbReference type="EMBL" id="VOHS01000026">
    <property type="protein sequence ID" value="TWV98065.1"/>
    <property type="molecule type" value="Genomic_DNA"/>
</dbReference>
<evidence type="ECO:0000256" key="8">
    <source>
        <dbReference type="ARBA" id="ARBA00023136"/>
    </source>
</evidence>
<dbReference type="InterPro" id="IPR018422">
    <property type="entry name" value="Cation/H_exchanger_CPA1"/>
</dbReference>
<dbReference type="OrthoDB" id="9809206at2"/>
<organism evidence="12 13">
    <name type="scientific">Chitinophaga pinensis</name>
    <dbReference type="NCBI Taxonomy" id="79329"/>
    <lineage>
        <taxon>Bacteria</taxon>
        <taxon>Pseudomonadati</taxon>
        <taxon>Bacteroidota</taxon>
        <taxon>Chitinophagia</taxon>
        <taxon>Chitinophagales</taxon>
        <taxon>Chitinophagaceae</taxon>
        <taxon>Chitinophaga</taxon>
    </lineage>
</organism>
<keyword evidence="8 10" id="KW-0472">Membrane</keyword>
<dbReference type="InterPro" id="IPR006153">
    <property type="entry name" value="Cation/H_exchanger_TM"/>
</dbReference>
<evidence type="ECO:0000313" key="13">
    <source>
        <dbReference type="Proteomes" id="UP000318815"/>
    </source>
</evidence>
<dbReference type="GO" id="GO:0015386">
    <property type="term" value="F:potassium:proton antiporter activity"/>
    <property type="evidence" value="ECO:0007669"/>
    <property type="project" value="TreeGrafter"/>
</dbReference>
<keyword evidence="5 10" id="KW-1133">Transmembrane helix</keyword>
<feature type="transmembrane region" description="Helical" evidence="10">
    <location>
        <begin position="6"/>
        <end position="22"/>
    </location>
</feature>
<dbReference type="GO" id="GO:0005886">
    <property type="term" value="C:plasma membrane"/>
    <property type="evidence" value="ECO:0007669"/>
    <property type="project" value="UniProtKB-SubCell"/>
</dbReference>
<dbReference type="PANTHER" id="PTHR10110:SF86">
    <property type="entry name" value="SODIUM_HYDROGEN EXCHANGER 7"/>
    <property type="match status" value="1"/>
</dbReference>
<accession>A0A5C6LNB8</accession>
<protein>
    <submittedName>
        <fullName evidence="12">Na+/H+ antiporter</fullName>
    </submittedName>
</protein>
<proteinExistence type="inferred from homology"/>
<evidence type="ECO:0000259" key="11">
    <source>
        <dbReference type="Pfam" id="PF00999"/>
    </source>
</evidence>
<feature type="transmembrane region" description="Helical" evidence="10">
    <location>
        <begin position="183"/>
        <end position="204"/>
    </location>
</feature>
<feature type="transmembrane region" description="Helical" evidence="10">
    <location>
        <begin position="83"/>
        <end position="107"/>
    </location>
</feature>
<keyword evidence="4 10" id="KW-0812">Transmembrane</keyword>
<dbReference type="RefSeq" id="WP_146306941.1">
    <property type="nucleotide sequence ID" value="NZ_VOHS01000026.1"/>
</dbReference>
<feature type="domain" description="Cation/H+ exchanger transmembrane" evidence="11">
    <location>
        <begin position="14"/>
        <end position="406"/>
    </location>
</feature>
<evidence type="ECO:0000256" key="5">
    <source>
        <dbReference type="ARBA" id="ARBA00022989"/>
    </source>
</evidence>
<keyword evidence="13" id="KW-1185">Reference proteome</keyword>
<name>A0A5C6LNB8_9BACT</name>
<dbReference type="InterPro" id="IPR004705">
    <property type="entry name" value="Cation/H_exchanger_CPA1_bac"/>
</dbReference>
<feature type="transmembrane region" description="Helical" evidence="10">
    <location>
        <begin position="53"/>
        <end position="71"/>
    </location>
</feature>
<evidence type="ECO:0000256" key="1">
    <source>
        <dbReference type="ARBA" id="ARBA00004651"/>
    </source>
</evidence>
<dbReference type="Gene3D" id="6.10.140.1330">
    <property type="match status" value="1"/>
</dbReference>
<evidence type="ECO:0000256" key="6">
    <source>
        <dbReference type="ARBA" id="ARBA00023053"/>
    </source>
</evidence>
<feature type="transmembrane region" description="Helical" evidence="10">
    <location>
        <begin position="347"/>
        <end position="369"/>
    </location>
</feature>
<feature type="transmembrane region" description="Helical" evidence="10">
    <location>
        <begin position="267"/>
        <end position="290"/>
    </location>
</feature>
<dbReference type="Proteomes" id="UP000318815">
    <property type="component" value="Unassembled WGS sequence"/>
</dbReference>
<dbReference type="GO" id="GO:0051453">
    <property type="term" value="P:regulation of intracellular pH"/>
    <property type="evidence" value="ECO:0007669"/>
    <property type="project" value="TreeGrafter"/>
</dbReference>
<dbReference type="NCBIfam" id="TIGR00831">
    <property type="entry name" value="a_cpa1"/>
    <property type="match status" value="1"/>
</dbReference>
<reference evidence="12 13" key="1">
    <citation type="submission" date="2019-08" db="EMBL/GenBank/DDBJ databases">
        <title>Whole genome sequencing of chitin degrading bacteria Chitinophaga pinensis YS16.</title>
        <authorList>
            <person name="Singh R.P."/>
            <person name="Manchanda G."/>
            <person name="Maurya I.K."/>
            <person name="Joshi N.K."/>
            <person name="Srivastava A.K."/>
        </authorList>
    </citation>
    <scope>NUCLEOTIDE SEQUENCE [LARGE SCALE GENOMIC DNA]</scope>
    <source>
        <strain evidence="12 13">YS-16</strain>
    </source>
</reference>
<evidence type="ECO:0000256" key="2">
    <source>
        <dbReference type="ARBA" id="ARBA00022448"/>
    </source>
</evidence>
<dbReference type="PANTHER" id="PTHR10110">
    <property type="entry name" value="SODIUM/HYDROGEN EXCHANGER"/>
    <property type="match status" value="1"/>
</dbReference>
<keyword evidence="10" id="KW-0050">Antiport</keyword>
<feature type="transmembrane region" description="Helical" evidence="10">
    <location>
        <begin position="381"/>
        <end position="405"/>
    </location>
</feature>
<dbReference type="Pfam" id="PF00999">
    <property type="entry name" value="Na_H_Exchanger"/>
    <property type="match status" value="1"/>
</dbReference>
<evidence type="ECO:0000256" key="9">
    <source>
        <dbReference type="ARBA" id="ARBA00023201"/>
    </source>
</evidence>
<comment type="similarity">
    <text evidence="10">Belongs to the monovalent cation:proton antiporter 1 (CPA1) transporter (TC 2.A.36) family.</text>
</comment>
<feature type="transmembrane region" description="Helical" evidence="10">
    <location>
        <begin position="302"/>
        <end position="335"/>
    </location>
</feature>
<sequence length="533" mass="59334">MHSTFVLYIGLLFVILILVMLAQRLKISYPIVLVLGGLAISLIPGLPDVSIDPELIFLLFLPPLLYDAAWNTSWKEFWKWRRVISSFAFGIILLTSCVIAVVSSSLIPGFTLALGFLLGGIISPPDAVSATTVMRGLDVPRRLVSIIEGESLMNDASSLIVYRFALAAVLTGSFTFHEAALSFVIVIVMGIVTGLVVALIFYTIHRWMPTTASMDTVLTFVAPYVMYIVAETFHFSGVLAVVSGGLFMSNRQQTILSHLSRLQGVNVWATVGFVLNGIVFMLIGLELPVIVSGLGESSLKQAIWYGLIISAVVIVTRLLCTQGAAIFTVFISRFIKTADNNPGWKLPLVFGWAGMRGVVSLAAALSIPIMAGGQAFPQRNMILFITFVVILVTLVLQGLTLPWLIRKLGLEEVDYMSEVEQDTLIRKKLTFIAVQLLDTQYKTDVEDNELIRQLRATMENEYSFLESYAASHATDVNRQQAISRYRIVFNELIHEQREMLRKINKKAEFDEEIVRKHMSLLDLAEEKITQQYK</sequence>
<feature type="transmembrane region" description="Helical" evidence="10">
    <location>
        <begin position="159"/>
        <end position="176"/>
    </location>
</feature>
<comment type="caution">
    <text evidence="12">The sequence shown here is derived from an EMBL/GenBank/DDBJ whole genome shotgun (WGS) entry which is preliminary data.</text>
</comment>
<dbReference type="GO" id="GO:0098719">
    <property type="term" value="P:sodium ion import across plasma membrane"/>
    <property type="evidence" value="ECO:0007669"/>
    <property type="project" value="TreeGrafter"/>
</dbReference>
<evidence type="ECO:0000256" key="3">
    <source>
        <dbReference type="ARBA" id="ARBA00022475"/>
    </source>
</evidence>
<keyword evidence="7 10" id="KW-0406">Ion transport</keyword>
<keyword evidence="6 10" id="KW-0915">Sodium</keyword>